<dbReference type="RefSeq" id="WP_005185375.1">
    <property type="nucleotide sequence ID" value="NZ_CP045804.1"/>
</dbReference>
<protein>
    <submittedName>
        <fullName evidence="2">DUF4132 domain-containing protein</fullName>
    </submittedName>
</protein>
<dbReference type="AlphaFoldDB" id="A0A857KHP4"/>
<evidence type="ECO:0000313" key="2">
    <source>
        <dbReference type="EMBL" id="QHN38129.1"/>
    </source>
</evidence>
<evidence type="ECO:0000259" key="1">
    <source>
        <dbReference type="Pfam" id="PF13569"/>
    </source>
</evidence>
<reference evidence="2" key="1">
    <citation type="journal article" date="2021" name="Nat. Microbiol.">
        <title>Cocultivation of an ultrasmall environmental parasitic bacterium with lytic ability against bacteria associated with wastewater foams.</title>
        <authorList>
            <person name="Batinovic S."/>
            <person name="Rose J.J.A."/>
            <person name="Ratcliffe J."/>
            <person name="Seviour R.J."/>
            <person name="Petrovski S."/>
        </authorList>
    </citation>
    <scope>NUCLEOTIDE SEQUENCE</scope>
    <source>
        <strain evidence="2">CON44</strain>
    </source>
</reference>
<dbReference type="Pfam" id="PF13569">
    <property type="entry name" value="DUF4132"/>
    <property type="match status" value="1"/>
</dbReference>
<name>A0A857KHP4_9ACTN</name>
<proteinExistence type="predicted"/>
<feature type="domain" description="DUF4132" evidence="1">
    <location>
        <begin position="41"/>
        <end position="234"/>
    </location>
</feature>
<organism evidence="2">
    <name type="scientific">Gordonia amarae</name>
    <dbReference type="NCBI Taxonomy" id="36821"/>
    <lineage>
        <taxon>Bacteria</taxon>
        <taxon>Bacillati</taxon>
        <taxon>Actinomycetota</taxon>
        <taxon>Actinomycetes</taxon>
        <taxon>Mycobacteriales</taxon>
        <taxon>Gordoniaceae</taxon>
        <taxon>Gordonia</taxon>
    </lineage>
</organism>
<dbReference type="EMBL" id="CP045810">
    <property type="protein sequence ID" value="QHN38129.1"/>
    <property type="molecule type" value="Genomic_DNA"/>
</dbReference>
<accession>A0A857KHP4</accession>
<dbReference type="InterPro" id="IPR025406">
    <property type="entry name" value="DUF4132"/>
</dbReference>
<sequence length="313" mass="34226">MTVTVTGQTPTEETPPQWIPVGDQAIALDADGKIIARNKSGRPLKSVPAKLKKTDEFVQLDQLRDFLARHDADAGAQVQRWLLDGLPVPTVLLGELWADSAWRSWLTDLVIATQEPGGPLELGGFLREVTPQPGGNRSDGKRDRSLLAVVDLDGESTTIDATHILIPHPVLFGDDLDELREFAVDLGITSRFDQLQRQVFSAPGSPEGRAINDFSDAEFEQIRFAAGRAKSHGFSVQGGYAVCRIIEGGKRYQARIWIGEGAPDEPTSLGELIWVFDDTTLPVAQVPPVAYSEGMRMATILYAGRKLEKEDGE</sequence>
<gene>
    <name evidence="2" type="ORF">GII30_02075</name>
</gene>